<reference evidence="7" key="1">
    <citation type="submission" date="2016-11" db="EMBL/GenBank/DDBJ databases">
        <authorList>
            <person name="Varghese N."/>
            <person name="Submissions S."/>
        </authorList>
    </citation>
    <scope>NUCLEOTIDE SEQUENCE [LARGE SCALE GENOMIC DNA]</scope>
    <source>
        <strain evidence="7">DSM 17957</strain>
    </source>
</reference>
<dbReference type="Proteomes" id="UP000184536">
    <property type="component" value="Unassembled WGS sequence"/>
</dbReference>
<dbReference type="PANTHER" id="PTHR30055:SF234">
    <property type="entry name" value="HTH-TYPE TRANSCRIPTIONAL REGULATOR BETI"/>
    <property type="match status" value="1"/>
</dbReference>
<dbReference type="AlphaFoldDB" id="A0A1M6P4Z6"/>
<dbReference type="EMBL" id="FQZV01000064">
    <property type="protein sequence ID" value="SHK02972.1"/>
    <property type="molecule type" value="Genomic_DNA"/>
</dbReference>
<dbReference type="InterPro" id="IPR001647">
    <property type="entry name" value="HTH_TetR"/>
</dbReference>
<dbReference type="SUPFAM" id="SSF48498">
    <property type="entry name" value="Tetracyclin repressor-like, C-terminal domain"/>
    <property type="match status" value="1"/>
</dbReference>
<dbReference type="InterPro" id="IPR036271">
    <property type="entry name" value="Tet_transcr_reg_TetR-rel_C_sf"/>
</dbReference>
<dbReference type="PROSITE" id="PS50977">
    <property type="entry name" value="HTH_TETR_2"/>
    <property type="match status" value="1"/>
</dbReference>
<protein>
    <submittedName>
        <fullName evidence="6">Transcriptional regulator, TetR family</fullName>
    </submittedName>
</protein>
<name>A0A1M6P4Z6_9FIRM</name>
<dbReference type="OrthoDB" id="494991at2"/>
<keyword evidence="3" id="KW-0804">Transcription</keyword>
<dbReference type="GO" id="GO:0003700">
    <property type="term" value="F:DNA-binding transcription factor activity"/>
    <property type="evidence" value="ECO:0007669"/>
    <property type="project" value="TreeGrafter"/>
</dbReference>
<feature type="DNA-binding region" description="H-T-H motif" evidence="4">
    <location>
        <begin position="29"/>
        <end position="48"/>
    </location>
</feature>
<dbReference type="STRING" id="1121919.SAMN02745975_03488"/>
<dbReference type="PROSITE" id="PS01081">
    <property type="entry name" value="HTH_TETR_1"/>
    <property type="match status" value="1"/>
</dbReference>
<evidence type="ECO:0000313" key="6">
    <source>
        <dbReference type="EMBL" id="SHK02972.1"/>
    </source>
</evidence>
<dbReference type="GO" id="GO:0045892">
    <property type="term" value="P:negative regulation of DNA-templated transcription"/>
    <property type="evidence" value="ECO:0007669"/>
    <property type="project" value="UniProtKB-ARBA"/>
</dbReference>
<feature type="domain" description="HTH tetR-type" evidence="5">
    <location>
        <begin position="6"/>
        <end position="66"/>
    </location>
</feature>
<dbReference type="Gene3D" id="1.10.10.60">
    <property type="entry name" value="Homeodomain-like"/>
    <property type="match status" value="1"/>
</dbReference>
<dbReference type="PRINTS" id="PR00455">
    <property type="entry name" value="HTHTETR"/>
</dbReference>
<sequence>MAHRNKKKYKKLLEISEELFWKYGYHRVTMDEIAKAAGISKATVYTYFPTKDDLFLEVLKSNTDYHMEKIMEKIDANYHTFDKIDCLYTYMLNIAKEFPMILSKDIMERMNVLEKLSEYKTQKVLLMWKHILEDGIQKGEIRALDVDFAANLLLYMPTMFMKMEYLSMDENQRVALYENLFDFMKYGLLGGLTK</sequence>
<dbReference type="Gene3D" id="1.10.357.10">
    <property type="entry name" value="Tetracycline Repressor, domain 2"/>
    <property type="match status" value="1"/>
</dbReference>
<evidence type="ECO:0000256" key="3">
    <source>
        <dbReference type="ARBA" id="ARBA00023163"/>
    </source>
</evidence>
<dbReference type="GO" id="GO:0000976">
    <property type="term" value="F:transcription cis-regulatory region binding"/>
    <property type="evidence" value="ECO:0007669"/>
    <property type="project" value="TreeGrafter"/>
</dbReference>
<evidence type="ECO:0000259" key="5">
    <source>
        <dbReference type="PROSITE" id="PS50977"/>
    </source>
</evidence>
<organism evidence="6 7">
    <name type="scientific">Geosporobacter subterraneus DSM 17957</name>
    <dbReference type="NCBI Taxonomy" id="1121919"/>
    <lineage>
        <taxon>Bacteria</taxon>
        <taxon>Bacillati</taxon>
        <taxon>Bacillota</taxon>
        <taxon>Clostridia</taxon>
        <taxon>Peptostreptococcales</taxon>
        <taxon>Thermotaleaceae</taxon>
        <taxon>Geosporobacter</taxon>
    </lineage>
</organism>
<dbReference type="InterPro" id="IPR009057">
    <property type="entry name" value="Homeodomain-like_sf"/>
</dbReference>
<keyword evidence="1" id="KW-0805">Transcription regulation</keyword>
<evidence type="ECO:0000256" key="1">
    <source>
        <dbReference type="ARBA" id="ARBA00023015"/>
    </source>
</evidence>
<dbReference type="SUPFAM" id="SSF46689">
    <property type="entry name" value="Homeodomain-like"/>
    <property type="match status" value="1"/>
</dbReference>
<dbReference type="RefSeq" id="WP_110942469.1">
    <property type="nucleotide sequence ID" value="NZ_FQZV01000064.1"/>
</dbReference>
<dbReference type="Pfam" id="PF00440">
    <property type="entry name" value="TetR_N"/>
    <property type="match status" value="1"/>
</dbReference>
<accession>A0A1M6P4Z6</accession>
<dbReference type="InterPro" id="IPR050109">
    <property type="entry name" value="HTH-type_TetR-like_transc_reg"/>
</dbReference>
<dbReference type="FunFam" id="1.10.10.60:FF:000141">
    <property type="entry name" value="TetR family transcriptional regulator"/>
    <property type="match status" value="1"/>
</dbReference>
<dbReference type="PANTHER" id="PTHR30055">
    <property type="entry name" value="HTH-TYPE TRANSCRIPTIONAL REGULATOR RUTR"/>
    <property type="match status" value="1"/>
</dbReference>
<dbReference type="InterPro" id="IPR023772">
    <property type="entry name" value="DNA-bd_HTH_TetR-type_CS"/>
</dbReference>
<gene>
    <name evidence="6" type="ORF">SAMN02745975_03488</name>
</gene>
<keyword evidence="7" id="KW-1185">Reference proteome</keyword>
<keyword evidence="2 4" id="KW-0238">DNA-binding</keyword>
<proteinExistence type="predicted"/>
<evidence type="ECO:0000256" key="2">
    <source>
        <dbReference type="ARBA" id="ARBA00023125"/>
    </source>
</evidence>
<evidence type="ECO:0000313" key="7">
    <source>
        <dbReference type="Proteomes" id="UP000184536"/>
    </source>
</evidence>
<evidence type="ECO:0000256" key="4">
    <source>
        <dbReference type="PROSITE-ProRule" id="PRU00335"/>
    </source>
</evidence>